<evidence type="ECO:0000313" key="1">
    <source>
        <dbReference type="EMBL" id="KGE89860.1"/>
    </source>
</evidence>
<gene>
    <name evidence="1" type="ORF">IX84_00700</name>
</gene>
<protein>
    <recommendedName>
        <fullName evidence="3">Phosphoribosylpyrophosphate synthetase</fullName>
    </recommendedName>
</protein>
<proteinExistence type="predicted"/>
<dbReference type="Proteomes" id="UP000029736">
    <property type="component" value="Unassembled WGS sequence"/>
</dbReference>
<sequence length="107" mass="12313">MKLNQYTSVAHATQALRKRGFKDDFKLEDKKWMRNLSNKKKYKSGDMSIVEYHRFEGMSNPSDLSILFAVETHSGDKGIIVSSYGIYADMDLVEFLDKVRVKERASA</sequence>
<reference evidence="1 2" key="1">
    <citation type="journal article" date="2014" name="Int. J. Syst. Evol. Microbiol.">
        <title>Phaeodactylibacter xiamenensis gen. nov., sp. nov., a member of the family Saprospiraceae isolated from the marine alga Phaeodactylum tricornutum.</title>
        <authorList>
            <person name="Chen Z.Jr."/>
            <person name="Lei X."/>
            <person name="Lai Q."/>
            <person name="Li Y."/>
            <person name="Zhang B."/>
            <person name="Zhang J."/>
            <person name="Zhang H."/>
            <person name="Yang L."/>
            <person name="Zheng W."/>
            <person name="Tian Y."/>
            <person name="Yu Z."/>
            <person name="Xu H.Jr."/>
            <person name="Zheng T."/>
        </authorList>
    </citation>
    <scope>NUCLEOTIDE SEQUENCE [LARGE SCALE GENOMIC DNA]</scope>
    <source>
        <strain evidence="1 2">KD52</strain>
    </source>
</reference>
<name>A0A098SCN8_9BACT</name>
<organism evidence="1 2">
    <name type="scientific">Phaeodactylibacter xiamenensis</name>
    <dbReference type="NCBI Taxonomy" id="1524460"/>
    <lineage>
        <taxon>Bacteria</taxon>
        <taxon>Pseudomonadati</taxon>
        <taxon>Bacteroidota</taxon>
        <taxon>Saprospiria</taxon>
        <taxon>Saprospirales</taxon>
        <taxon>Haliscomenobacteraceae</taxon>
        <taxon>Phaeodactylibacter</taxon>
    </lineage>
</organism>
<keyword evidence="2" id="KW-1185">Reference proteome</keyword>
<dbReference type="OrthoDB" id="8418771at2"/>
<dbReference type="AlphaFoldDB" id="A0A098SCN8"/>
<accession>A0A098SCN8</accession>
<dbReference type="RefSeq" id="WP_044215659.1">
    <property type="nucleotide sequence ID" value="NZ_CAKZLC010000265.1"/>
</dbReference>
<evidence type="ECO:0008006" key="3">
    <source>
        <dbReference type="Google" id="ProtNLM"/>
    </source>
</evidence>
<dbReference type="STRING" id="1524460.IX84_00700"/>
<evidence type="ECO:0000313" key="2">
    <source>
        <dbReference type="Proteomes" id="UP000029736"/>
    </source>
</evidence>
<dbReference type="EMBL" id="JPOS01000002">
    <property type="protein sequence ID" value="KGE89860.1"/>
    <property type="molecule type" value="Genomic_DNA"/>
</dbReference>
<comment type="caution">
    <text evidence="1">The sequence shown here is derived from an EMBL/GenBank/DDBJ whole genome shotgun (WGS) entry which is preliminary data.</text>
</comment>